<dbReference type="OrthoDB" id="2678515at2759"/>
<comment type="caution">
    <text evidence="3">The sequence shown here is derived from an EMBL/GenBank/DDBJ whole genome shotgun (WGS) entry which is preliminary data.</text>
</comment>
<evidence type="ECO:0000256" key="2">
    <source>
        <dbReference type="SAM" id="SignalP"/>
    </source>
</evidence>
<sequence length="737" mass="81097">MAPTSTLMLLSAVHSTSVLSGPFVTPSTISPTGTTVLTYDLWKGGLVCFAVAIVSVVGYFYRRRRKDTISQSKLPGLVPPVILPRNGSVLFSPSDTPYDTFLACDRSAVQLGSNQLVKHVASTCNVDVIPMVQTGTAITSQTTDDQLRVDQYGEVDVTEADYDCGLQISVPTIAITVADEDFVSPLSFQRALGLFEKKEDEPQHEESDDDISIYSSESAEATLHDSLLSETAEPHVDVPEITCEHYMTVVACEWPPRSYNFDISVVGTTLRGGAFLTLPGPLPSPSTLPTGPRSPNDRRHGLVEMSDLASALAIKLNYPPSDIVLQAFDMSPIAPIARRHGQVDFSKFADALNVESGIPPRCYRSLAETHLFGEEQEDYQDINSRLMDDLLQSIDEEVEFYNSFSCDEGCDDISDDTCSARKHTSPTWDYLDFLEDETHSFPLQEDADLHLELNSYNEQLSPTPDYPGSLTDEKDILQGFFEGRTLNSISKKGEYGTDHELTSDLQQLSMDESETSLNHVSGGTSESAILDLIRLLDKQTDCQQPVRDSILEVNSDGFDLLRFVNEDLRLSADDKHPIVNFDRDDDCDDENYPRFLATPSDSKSSLSETEDGSVDDYGSTPSLASVSDIDSDNDEVIIAPITGRISPLFPGSNHRRSPAGCFFITLATPIQSSYLIDAHSCIDIINGEPRTQSFTEGCVPFTDEQYWSGIPTNVNLASKEFSQLDLDIRFGDDAMTP</sequence>
<gene>
    <name evidence="3" type="ORF">F5147DRAFT_649814</name>
</gene>
<reference evidence="3" key="1">
    <citation type="journal article" date="2020" name="New Phytol.">
        <title>Comparative genomics reveals dynamic genome evolution in host specialist ectomycorrhizal fungi.</title>
        <authorList>
            <person name="Lofgren L.A."/>
            <person name="Nguyen N.H."/>
            <person name="Vilgalys R."/>
            <person name="Ruytinx J."/>
            <person name="Liao H.L."/>
            <person name="Branco S."/>
            <person name="Kuo A."/>
            <person name="LaButti K."/>
            <person name="Lipzen A."/>
            <person name="Andreopoulos W."/>
            <person name="Pangilinan J."/>
            <person name="Riley R."/>
            <person name="Hundley H."/>
            <person name="Na H."/>
            <person name="Barry K."/>
            <person name="Grigoriev I.V."/>
            <person name="Stajich J.E."/>
            <person name="Kennedy P.G."/>
        </authorList>
    </citation>
    <scope>NUCLEOTIDE SEQUENCE</scope>
    <source>
        <strain evidence="3">FC423</strain>
    </source>
</reference>
<dbReference type="Proteomes" id="UP000823399">
    <property type="component" value="Unassembled WGS sequence"/>
</dbReference>
<evidence type="ECO:0000256" key="1">
    <source>
        <dbReference type="SAM" id="MobiDB-lite"/>
    </source>
</evidence>
<feature type="signal peptide" evidence="2">
    <location>
        <begin position="1"/>
        <end position="20"/>
    </location>
</feature>
<organism evidence="3 4">
    <name type="scientific">Suillus discolor</name>
    <dbReference type="NCBI Taxonomy" id="1912936"/>
    <lineage>
        <taxon>Eukaryota</taxon>
        <taxon>Fungi</taxon>
        <taxon>Dikarya</taxon>
        <taxon>Basidiomycota</taxon>
        <taxon>Agaricomycotina</taxon>
        <taxon>Agaricomycetes</taxon>
        <taxon>Agaricomycetidae</taxon>
        <taxon>Boletales</taxon>
        <taxon>Suillineae</taxon>
        <taxon>Suillaceae</taxon>
        <taxon>Suillus</taxon>
    </lineage>
</organism>
<accession>A0A9P7JY53</accession>
<protein>
    <submittedName>
        <fullName evidence="3">Uncharacterized protein</fullName>
    </submittedName>
</protein>
<keyword evidence="4" id="KW-1185">Reference proteome</keyword>
<dbReference type="GeneID" id="64695634"/>
<evidence type="ECO:0000313" key="4">
    <source>
        <dbReference type="Proteomes" id="UP000823399"/>
    </source>
</evidence>
<dbReference type="AlphaFoldDB" id="A0A9P7JY53"/>
<dbReference type="EMBL" id="JABBWM010000009">
    <property type="protein sequence ID" value="KAG2114645.1"/>
    <property type="molecule type" value="Genomic_DNA"/>
</dbReference>
<proteinExistence type="predicted"/>
<feature type="region of interest" description="Disordered" evidence="1">
    <location>
        <begin position="590"/>
        <end position="628"/>
    </location>
</feature>
<name>A0A9P7JY53_9AGAM</name>
<evidence type="ECO:0000313" key="3">
    <source>
        <dbReference type="EMBL" id="KAG2114645.1"/>
    </source>
</evidence>
<feature type="chain" id="PRO_5040342793" evidence="2">
    <location>
        <begin position="21"/>
        <end position="737"/>
    </location>
</feature>
<keyword evidence="2" id="KW-0732">Signal</keyword>
<dbReference type="RefSeq" id="XP_041296593.1">
    <property type="nucleotide sequence ID" value="XM_041433375.1"/>
</dbReference>